<dbReference type="PANTHER" id="PTHR40112">
    <property type="entry name" value="H2HPP ISOMERASE"/>
    <property type="match status" value="1"/>
</dbReference>
<dbReference type="Pfam" id="PF07883">
    <property type="entry name" value="Cupin_2"/>
    <property type="match status" value="1"/>
</dbReference>
<dbReference type="PIRSF" id="PIRSF029883">
    <property type="entry name" value="KdgF"/>
    <property type="match status" value="1"/>
</dbReference>
<dbReference type="InterPro" id="IPR025499">
    <property type="entry name" value="KdgF"/>
</dbReference>
<dbReference type="RefSeq" id="WP_213430514.1">
    <property type="nucleotide sequence ID" value="NZ_AP031286.1"/>
</dbReference>
<protein>
    <submittedName>
        <fullName evidence="2">Cupin domain-containing protein</fullName>
    </submittedName>
</protein>
<sequence>MCPIGEWENAEPGVTRKILNPGQSLMMMEVHFEPNAEGYQHSHPHEQMSYCLYGKVEFTIDGVKTVIRQGESIVIPGHAKHGVVALEKSALLDAFTPLREDLLAR</sequence>
<evidence type="ECO:0000313" key="3">
    <source>
        <dbReference type="Proteomes" id="UP001154322"/>
    </source>
</evidence>
<dbReference type="InterPro" id="IPR052535">
    <property type="entry name" value="Bacilysin_H2HPP_isomerase"/>
</dbReference>
<dbReference type="EMBL" id="CALYLO010000014">
    <property type="protein sequence ID" value="CAH8249049.1"/>
    <property type="molecule type" value="Genomic_DNA"/>
</dbReference>
<dbReference type="InterPro" id="IPR014710">
    <property type="entry name" value="RmlC-like_jellyroll"/>
</dbReference>
<dbReference type="PANTHER" id="PTHR40112:SF1">
    <property type="entry name" value="H2HPP ISOMERASE"/>
    <property type="match status" value="1"/>
</dbReference>
<dbReference type="InterPro" id="IPR013096">
    <property type="entry name" value="Cupin_2"/>
</dbReference>
<dbReference type="InterPro" id="IPR011051">
    <property type="entry name" value="RmlC_Cupin_sf"/>
</dbReference>
<keyword evidence="3" id="KW-1185">Reference proteome</keyword>
<name>A0ABN8UD29_9BACL</name>
<comment type="caution">
    <text evidence="2">The sequence shown here is derived from an EMBL/GenBank/DDBJ whole genome shotgun (WGS) entry which is preliminary data.</text>
</comment>
<evidence type="ECO:0000259" key="1">
    <source>
        <dbReference type="Pfam" id="PF07883"/>
    </source>
</evidence>
<dbReference type="CDD" id="cd02238">
    <property type="entry name" value="cupin_KdgF"/>
    <property type="match status" value="1"/>
</dbReference>
<dbReference type="Gene3D" id="2.60.120.10">
    <property type="entry name" value="Jelly Rolls"/>
    <property type="match status" value="1"/>
</dbReference>
<feature type="domain" description="Cupin type-2" evidence="1">
    <location>
        <begin position="29"/>
        <end position="87"/>
    </location>
</feature>
<proteinExistence type="predicted"/>
<gene>
    <name evidence="2" type="ORF">WJ0W_006236</name>
</gene>
<organism evidence="2 3">
    <name type="scientific">Paenibacillus melissococcoides</name>
    <dbReference type="NCBI Taxonomy" id="2912268"/>
    <lineage>
        <taxon>Bacteria</taxon>
        <taxon>Bacillati</taxon>
        <taxon>Bacillota</taxon>
        <taxon>Bacilli</taxon>
        <taxon>Bacillales</taxon>
        <taxon>Paenibacillaceae</taxon>
        <taxon>Paenibacillus</taxon>
    </lineage>
</organism>
<evidence type="ECO:0000313" key="2">
    <source>
        <dbReference type="EMBL" id="CAH8249049.1"/>
    </source>
</evidence>
<dbReference type="Proteomes" id="UP001154322">
    <property type="component" value="Unassembled WGS sequence"/>
</dbReference>
<accession>A0ABN8UD29</accession>
<reference evidence="2" key="1">
    <citation type="submission" date="2022-06" db="EMBL/GenBank/DDBJ databases">
        <authorList>
            <person name="Dietemann V."/>
            <person name="Ory F."/>
            <person name="Dainat B."/>
            <person name="Oberhansli S."/>
        </authorList>
    </citation>
    <scope>NUCLEOTIDE SEQUENCE</scope>
    <source>
        <strain evidence="2">Ena-SAMPLE-TAB-26-04-2022-14:26:32:270-5432</strain>
    </source>
</reference>
<dbReference type="SUPFAM" id="SSF51182">
    <property type="entry name" value="RmlC-like cupins"/>
    <property type="match status" value="1"/>
</dbReference>